<dbReference type="InParanoid" id="A0A409W7Q2"/>
<protein>
    <submittedName>
        <fullName evidence="2">Uncharacterized protein</fullName>
    </submittedName>
</protein>
<evidence type="ECO:0000313" key="2">
    <source>
        <dbReference type="EMBL" id="PPQ74569.1"/>
    </source>
</evidence>
<evidence type="ECO:0000256" key="1">
    <source>
        <dbReference type="SAM" id="MobiDB-lite"/>
    </source>
</evidence>
<dbReference type="Proteomes" id="UP000284706">
    <property type="component" value="Unassembled WGS sequence"/>
</dbReference>
<comment type="caution">
    <text evidence="2">The sequence shown here is derived from an EMBL/GenBank/DDBJ whole genome shotgun (WGS) entry which is preliminary data.</text>
</comment>
<dbReference type="OrthoDB" id="2829547at2759"/>
<sequence>MSKGDSDDGVFKAPDQGKHQSCDYCAEIEDMGNRSSWSFSTLHMGEKCRSCISLEQLEMRITETKILLADLFSQRREARHLFNKNHPTIVDRMPVEVASAIFEAYAQESSPLVLGAVCRSWRRIAWSTPRVWAILTVNVERLTTEAMFDIARDWLLRSDRSLLSLRFRRGNSANLSFKYLGPFLEMVNQHSPRWFSLDLSLPSSIIRRFKESGGASSALTTLKIWATDGSQSVDLSLSRCLPTEVRFTNIPLRAVCFKWTNVSIISISGVSVYDILDLLRQAPCLRDGYFVNSGNLHPYGNFRRNSLIIHGHLEELEIVHLNAADLSFFFNAVQLPALTTLTCELNGPGTLDDNALTSFVTRSLCPLKTLSLHSVAFAAPDLIQIAKHFPWLRRFDVYSLDDQLMLPFFEALGNDFSGAMLPCLEIFSWTVGTPPKWDFIPSFFQTFDYGGVVSRRPLQSLSIYCNSTMDFALEDKDFFHYINPEILQKLESERLVTGIAYDFEVSLSSRGFDADLLKLSFNKVQIEDDGYDEEWIKYGHSFPSISSSNGDEDEEDDGYDEE</sequence>
<accession>A0A409W7Q2</accession>
<dbReference type="InterPro" id="IPR036047">
    <property type="entry name" value="F-box-like_dom_sf"/>
</dbReference>
<keyword evidence="3" id="KW-1185">Reference proteome</keyword>
<proteinExistence type="predicted"/>
<feature type="region of interest" description="Disordered" evidence="1">
    <location>
        <begin position="541"/>
        <end position="562"/>
    </location>
</feature>
<organism evidence="2 3">
    <name type="scientific">Gymnopilus dilepis</name>
    <dbReference type="NCBI Taxonomy" id="231916"/>
    <lineage>
        <taxon>Eukaryota</taxon>
        <taxon>Fungi</taxon>
        <taxon>Dikarya</taxon>
        <taxon>Basidiomycota</taxon>
        <taxon>Agaricomycotina</taxon>
        <taxon>Agaricomycetes</taxon>
        <taxon>Agaricomycetidae</taxon>
        <taxon>Agaricales</taxon>
        <taxon>Agaricineae</taxon>
        <taxon>Hymenogastraceae</taxon>
        <taxon>Gymnopilus</taxon>
    </lineage>
</organism>
<dbReference type="AlphaFoldDB" id="A0A409W7Q2"/>
<gene>
    <name evidence="2" type="ORF">CVT26_007818</name>
</gene>
<feature type="compositionally biased region" description="Acidic residues" evidence="1">
    <location>
        <begin position="550"/>
        <end position="562"/>
    </location>
</feature>
<dbReference type="EMBL" id="NHYE01005331">
    <property type="protein sequence ID" value="PPQ74569.1"/>
    <property type="molecule type" value="Genomic_DNA"/>
</dbReference>
<evidence type="ECO:0000313" key="3">
    <source>
        <dbReference type="Proteomes" id="UP000284706"/>
    </source>
</evidence>
<dbReference type="InterPro" id="IPR032675">
    <property type="entry name" value="LRR_dom_sf"/>
</dbReference>
<dbReference type="SUPFAM" id="SSF81383">
    <property type="entry name" value="F-box domain"/>
    <property type="match status" value="1"/>
</dbReference>
<name>A0A409W7Q2_9AGAR</name>
<dbReference type="SUPFAM" id="SSF52047">
    <property type="entry name" value="RNI-like"/>
    <property type="match status" value="1"/>
</dbReference>
<dbReference type="Gene3D" id="3.80.10.10">
    <property type="entry name" value="Ribonuclease Inhibitor"/>
    <property type="match status" value="1"/>
</dbReference>
<reference evidence="2 3" key="1">
    <citation type="journal article" date="2018" name="Evol. Lett.">
        <title>Horizontal gene cluster transfer increased hallucinogenic mushroom diversity.</title>
        <authorList>
            <person name="Reynolds H.T."/>
            <person name="Vijayakumar V."/>
            <person name="Gluck-Thaler E."/>
            <person name="Korotkin H.B."/>
            <person name="Matheny P.B."/>
            <person name="Slot J.C."/>
        </authorList>
    </citation>
    <scope>NUCLEOTIDE SEQUENCE [LARGE SCALE GENOMIC DNA]</scope>
    <source>
        <strain evidence="2 3">SRW20</strain>
    </source>
</reference>